<proteinExistence type="predicted"/>
<organism evidence="1 2">
    <name type="scientific">Hypoxylon rubiginosum</name>
    <dbReference type="NCBI Taxonomy" id="110542"/>
    <lineage>
        <taxon>Eukaryota</taxon>
        <taxon>Fungi</taxon>
        <taxon>Dikarya</taxon>
        <taxon>Ascomycota</taxon>
        <taxon>Pezizomycotina</taxon>
        <taxon>Sordariomycetes</taxon>
        <taxon>Xylariomycetidae</taxon>
        <taxon>Xylariales</taxon>
        <taxon>Hypoxylaceae</taxon>
        <taxon>Hypoxylon</taxon>
    </lineage>
</organism>
<evidence type="ECO:0000313" key="2">
    <source>
        <dbReference type="Proteomes" id="UP001497680"/>
    </source>
</evidence>
<name>A0ACC0CVI4_9PEZI</name>
<reference evidence="1 2" key="1">
    <citation type="journal article" date="2022" name="New Phytol.">
        <title>Ecological generalism drives hyperdiversity of secondary metabolite gene clusters in xylarialean endophytes.</title>
        <authorList>
            <person name="Franco M.E.E."/>
            <person name="Wisecaver J.H."/>
            <person name="Arnold A.E."/>
            <person name="Ju Y.M."/>
            <person name="Slot J.C."/>
            <person name="Ahrendt S."/>
            <person name="Moore L.P."/>
            <person name="Eastman K.E."/>
            <person name="Scott K."/>
            <person name="Konkel Z."/>
            <person name="Mondo S.J."/>
            <person name="Kuo A."/>
            <person name="Hayes R.D."/>
            <person name="Haridas S."/>
            <person name="Andreopoulos B."/>
            <person name="Riley R."/>
            <person name="LaButti K."/>
            <person name="Pangilinan J."/>
            <person name="Lipzen A."/>
            <person name="Amirebrahimi M."/>
            <person name="Yan J."/>
            <person name="Adam C."/>
            <person name="Keymanesh K."/>
            <person name="Ng V."/>
            <person name="Louie K."/>
            <person name="Northen T."/>
            <person name="Drula E."/>
            <person name="Henrissat B."/>
            <person name="Hsieh H.M."/>
            <person name="Youens-Clark K."/>
            <person name="Lutzoni F."/>
            <person name="Miadlikowska J."/>
            <person name="Eastwood D.C."/>
            <person name="Hamelin R.C."/>
            <person name="Grigoriev I.V."/>
            <person name="U'Ren J.M."/>
        </authorList>
    </citation>
    <scope>NUCLEOTIDE SEQUENCE [LARGE SCALE GENOMIC DNA]</scope>
    <source>
        <strain evidence="1 2">ER1909</strain>
    </source>
</reference>
<dbReference type="EMBL" id="MU394337">
    <property type="protein sequence ID" value="KAI6084442.1"/>
    <property type="molecule type" value="Genomic_DNA"/>
</dbReference>
<protein>
    <submittedName>
        <fullName evidence="1">Uncharacterized protein</fullName>
    </submittedName>
</protein>
<sequence length="257" mass="29351">MSNQNDYERTCSPAADDDDQVPQAGAQDQPLKEPIFGTSYVRNLHPGTNTFMSSIKSLVVENRADDELFERTTVSSYLHLLDVDQCITIIRADDQKEKTFEAVEEFKAILGRPSHPIAMDLSTLKIMHILHFGYFTTPAKHLEKLASVSRSEKNAPFSEALPMDDFYELIKLFHFCGIAGNTELGRKVEHIFLRYLECLMRYSGSGHLRRLMQTSNEWFLLGNARLSRELEELFLMQVPKNGRAAVFEEMKQIRAGN</sequence>
<evidence type="ECO:0000313" key="1">
    <source>
        <dbReference type="EMBL" id="KAI6084442.1"/>
    </source>
</evidence>
<keyword evidence="2" id="KW-1185">Reference proteome</keyword>
<dbReference type="Proteomes" id="UP001497680">
    <property type="component" value="Unassembled WGS sequence"/>
</dbReference>
<gene>
    <name evidence="1" type="ORF">F4821DRAFT_261962</name>
</gene>
<accession>A0ACC0CVI4</accession>
<comment type="caution">
    <text evidence="1">The sequence shown here is derived from an EMBL/GenBank/DDBJ whole genome shotgun (WGS) entry which is preliminary data.</text>
</comment>